<evidence type="ECO:0000256" key="3">
    <source>
        <dbReference type="ARBA" id="ARBA00022737"/>
    </source>
</evidence>
<accession>A0AAV7SNY5</accession>
<evidence type="ECO:0000256" key="4">
    <source>
        <dbReference type="ARBA" id="ARBA00022803"/>
    </source>
</evidence>
<name>A0AAV7SNY5_PLEWA</name>
<keyword evidence="4" id="KW-0802">TPR repeat</keyword>
<comment type="similarity">
    <text evidence="1">Belongs to the TTC38 family.</text>
</comment>
<evidence type="ECO:0000256" key="1">
    <source>
        <dbReference type="ARBA" id="ARBA00005857"/>
    </source>
</evidence>
<dbReference type="Gene3D" id="1.25.40.10">
    <property type="entry name" value="Tetratricopeptide repeat domain"/>
    <property type="match status" value="1"/>
</dbReference>
<dbReference type="PANTHER" id="PTHR16263:SF4">
    <property type="entry name" value="TETRATRICOPEPTIDE REPEAT PROTEIN 38"/>
    <property type="match status" value="1"/>
</dbReference>
<dbReference type="SUPFAM" id="SSF48452">
    <property type="entry name" value="TPR-like"/>
    <property type="match status" value="1"/>
</dbReference>
<dbReference type="Proteomes" id="UP001066276">
    <property type="component" value="Chromosome 4_2"/>
</dbReference>
<comment type="caution">
    <text evidence="5">The sequence shown here is derived from an EMBL/GenBank/DDBJ whole genome shotgun (WGS) entry which is preliminary data.</text>
</comment>
<dbReference type="EMBL" id="JANPWB010000008">
    <property type="protein sequence ID" value="KAJ1165714.1"/>
    <property type="molecule type" value="Genomic_DNA"/>
</dbReference>
<keyword evidence="3" id="KW-0677">Repeat</keyword>
<dbReference type="CDD" id="cd05804">
    <property type="entry name" value="StaR_like"/>
    <property type="match status" value="1"/>
</dbReference>
<protein>
    <recommendedName>
        <fullName evidence="2">Tetratricopeptide repeat protein 38</fullName>
    </recommendedName>
</protein>
<gene>
    <name evidence="5" type="ORF">NDU88_006131</name>
</gene>
<dbReference type="PANTHER" id="PTHR16263">
    <property type="entry name" value="TETRATRICOPEPTIDE REPEAT PROTEIN 38"/>
    <property type="match status" value="1"/>
</dbReference>
<dbReference type="InterPro" id="IPR011990">
    <property type="entry name" value="TPR-like_helical_dom_sf"/>
</dbReference>
<organism evidence="5 6">
    <name type="scientific">Pleurodeles waltl</name>
    <name type="common">Iberian ribbed newt</name>
    <dbReference type="NCBI Taxonomy" id="8319"/>
    <lineage>
        <taxon>Eukaryota</taxon>
        <taxon>Metazoa</taxon>
        <taxon>Chordata</taxon>
        <taxon>Craniata</taxon>
        <taxon>Vertebrata</taxon>
        <taxon>Euteleostomi</taxon>
        <taxon>Amphibia</taxon>
        <taxon>Batrachia</taxon>
        <taxon>Caudata</taxon>
        <taxon>Salamandroidea</taxon>
        <taxon>Salamandridae</taxon>
        <taxon>Pleurodelinae</taxon>
        <taxon>Pleurodeles</taxon>
    </lineage>
</organism>
<proteinExistence type="inferred from homology"/>
<dbReference type="InterPro" id="IPR033891">
    <property type="entry name" value="TTC38"/>
</dbReference>
<evidence type="ECO:0000313" key="5">
    <source>
        <dbReference type="EMBL" id="KAJ1165714.1"/>
    </source>
</evidence>
<dbReference type="AlphaFoldDB" id="A0AAV7SNY5"/>
<evidence type="ECO:0000313" key="6">
    <source>
        <dbReference type="Proteomes" id="UP001066276"/>
    </source>
</evidence>
<keyword evidence="6" id="KW-1185">Reference proteome</keyword>
<evidence type="ECO:0000256" key="2">
    <source>
        <dbReference type="ARBA" id="ARBA00019992"/>
    </source>
</evidence>
<sequence>MTSLYPGLRDCKAWQDAGLPLSTPSNEACKLFDAALTQYATWTNDKTAGGIEGCLSKMQEADPTFVMGHVIANGLELIGTGRSVLCDVELDIAVKRMVELSKVQPLSDREQLHVAAVETFSKGCLPRAAILWEQILQDHPTDLLALKFAHDTYFYLGSSIQMRDSVARVLPYWSLNKPFSSYVRGMYSFGLMETNFYDQAYKMASEALAVDQKDAWSVHTIAHVYEMTAEVKSGLRFMEATEKNWKECDMLACHNYWHYALYFIEKGEYESALTVYDKHLAPHCLTSGSMLDVVDTCSLLYRLQLEGVNVGDRWKKLVQVTKKHAKDHILIFNDLHILMSSLGASDHNTTSQLLSTLQQVTETPGDNYEHALAKTLGSPLCQALVEVENKNYSKAVELIYPLRYQICQIGGSNAQRDIFNQLLIHCAMNSKLSSHQKLASSLLMERDALKPNSPLTERLMRKASAVHALAHLGSLSDKIVKSV</sequence>
<reference evidence="5" key="1">
    <citation type="journal article" date="2022" name="bioRxiv">
        <title>Sequencing and chromosome-scale assembly of the giantPleurodeles waltlgenome.</title>
        <authorList>
            <person name="Brown T."/>
            <person name="Elewa A."/>
            <person name="Iarovenko S."/>
            <person name="Subramanian E."/>
            <person name="Araus A.J."/>
            <person name="Petzold A."/>
            <person name="Susuki M."/>
            <person name="Suzuki K.-i.T."/>
            <person name="Hayashi T."/>
            <person name="Toyoda A."/>
            <person name="Oliveira C."/>
            <person name="Osipova E."/>
            <person name="Leigh N.D."/>
            <person name="Simon A."/>
            <person name="Yun M.H."/>
        </authorList>
    </citation>
    <scope>NUCLEOTIDE SEQUENCE</scope>
    <source>
        <strain evidence="5">20211129_DDA</strain>
        <tissue evidence="5">Liver</tissue>
    </source>
</reference>